<dbReference type="SUPFAM" id="SSF53649">
    <property type="entry name" value="Alkaline phosphatase-like"/>
    <property type="match status" value="1"/>
</dbReference>
<evidence type="ECO:0000256" key="5">
    <source>
        <dbReference type="ARBA" id="ARBA00023180"/>
    </source>
</evidence>
<proteinExistence type="inferred from homology"/>
<dbReference type="RefSeq" id="XP_002731110.1">
    <property type="nucleotide sequence ID" value="XM_002731064.2"/>
</dbReference>
<keyword evidence="4" id="KW-0378">Hydrolase</keyword>
<organism evidence="9 10">
    <name type="scientific">Saccoglossus kowalevskii</name>
    <name type="common">Acorn worm</name>
    <dbReference type="NCBI Taxonomy" id="10224"/>
    <lineage>
        <taxon>Eukaryota</taxon>
        <taxon>Metazoa</taxon>
        <taxon>Hemichordata</taxon>
        <taxon>Enteropneusta</taxon>
        <taxon>Harrimaniidae</taxon>
        <taxon>Saccoglossus</taxon>
    </lineage>
</organism>
<accession>A0ABM0GJB6</accession>
<dbReference type="PANTHER" id="PTHR43108:SF6">
    <property type="entry name" value="N-SULPHOGLUCOSAMINE SULPHOHYDROLASE"/>
    <property type="match status" value="1"/>
</dbReference>
<evidence type="ECO:0000256" key="4">
    <source>
        <dbReference type="ARBA" id="ARBA00022801"/>
    </source>
</evidence>
<evidence type="ECO:0000313" key="10">
    <source>
        <dbReference type="RefSeq" id="XP_002731110.1"/>
    </source>
</evidence>
<keyword evidence="9" id="KW-1185">Reference proteome</keyword>
<keyword evidence="5" id="KW-0325">Glycoprotein</keyword>
<comment type="similarity">
    <text evidence="2">Belongs to the sulfatase family.</text>
</comment>
<dbReference type="PANTHER" id="PTHR43108">
    <property type="entry name" value="N-ACETYLGLUCOSAMINE-6-SULFATASE FAMILY MEMBER"/>
    <property type="match status" value="1"/>
</dbReference>
<reference evidence="10" key="1">
    <citation type="submission" date="2025-08" db="UniProtKB">
        <authorList>
            <consortium name="RefSeq"/>
        </authorList>
    </citation>
    <scope>IDENTIFICATION</scope>
    <source>
        <tissue evidence="10">Testes</tissue>
    </source>
</reference>
<dbReference type="Proteomes" id="UP000694865">
    <property type="component" value="Unplaced"/>
</dbReference>
<protein>
    <submittedName>
        <fullName evidence="10">N-sulphoglucosamine sulphohydrolase-like</fullName>
    </submittedName>
</protein>
<evidence type="ECO:0000256" key="1">
    <source>
        <dbReference type="ARBA" id="ARBA00001913"/>
    </source>
</evidence>
<feature type="chain" id="PRO_5046253511" evidence="6">
    <location>
        <begin position="20"/>
        <end position="506"/>
    </location>
</feature>
<evidence type="ECO:0000256" key="2">
    <source>
        <dbReference type="ARBA" id="ARBA00008779"/>
    </source>
</evidence>
<evidence type="ECO:0000259" key="8">
    <source>
        <dbReference type="Pfam" id="PF16347"/>
    </source>
</evidence>
<name>A0ABM0GJB6_SACKO</name>
<dbReference type="InterPro" id="IPR017850">
    <property type="entry name" value="Alkaline_phosphatase_core_sf"/>
</dbReference>
<feature type="domain" description="N-sulphoglucosamine sulphohydrolase C-terminal" evidence="8">
    <location>
        <begin position="418"/>
        <end position="469"/>
    </location>
</feature>
<evidence type="ECO:0000259" key="7">
    <source>
        <dbReference type="Pfam" id="PF00884"/>
    </source>
</evidence>
<dbReference type="Gene3D" id="3.40.720.10">
    <property type="entry name" value="Alkaline Phosphatase, subunit A"/>
    <property type="match status" value="1"/>
</dbReference>
<evidence type="ECO:0000256" key="3">
    <source>
        <dbReference type="ARBA" id="ARBA00022729"/>
    </source>
</evidence>
<gene>
    <name evidence="10" type="primary">LOC100375751</name>
</gene>
<evidence type="ECO:0000256" key="6">
    <source>
        <dbReference type="SAM" id="SignalP"/>
    </source>
</evidence>
<dbReference type="Pfam" id="PF16347">
    <property type="entry name" value="SGSH_C"/>
    <property type="match status" value="1"/>
</dbReference>
<dbReference type="Pfam" id="PF00884">
    <property type="entry name" value="Sulfatase"/>
    <property type="match status" value="1"/>
</dbReference>
<feature type="domain" description="Sulfatase N-terminal" evidence="7">
    <location>
        <begin position="22"/>
        <end position="325"/>
    </location>
</feature>
<feature type="signal peptide" evidence="6">
    <location>
        <begin position="1"/>
        <end position="19"/>
    </location>
</feature>
<dbReference type="CDD" id="cd16027">
    <property type="entry name" value="SGSH"/>
    <property type="match status" value="1"/>
</dbReference>
<evidence type="ECO:0000313" key="9">
    <source>
        <dbReference type="Proteomes" id="UP000694865"/>
    </source>
</evidence>
<dbReference type="InterPro" id="IPR000917">
    <property type="entry name" value="Sulfatase_N"/>
</dbReference>
<dbReference type="PROSITE" id="PS00523">
    <property type="entry name" value="SULFATASE_1"/>
    <property type="match status" value="1"/>
</dbReference>
<dbReference type="GeneID" id="100375751"/>
<keyword evidence="3 6" id="KW-0732">Signal</keyword>
<comment type="cofactor">
    <cofactor evidence="1">
        <name>Ca(2+)</name>
        <dbReference type="ChEBI" id="CHEBI:29108"/>
    </cofactor>
</comment>
<dbReference type="InterPro" id="IPR024607">
    <property type="entry name" value="Sulfatase_CS"/>
</dbReference>
<dbReference type="InterPro" id="IPR032506">
    <property type="entry name" value="SGSH_C"/>
</dbReference>
<sequence length="506" mass="58111">MACTTIGLFMLLTLCIVSAEKRNVLIILADDYGFENQAYNNTVCQTPHLNKLASHSVIFKHGYTAVSSCSPSRSSILTGLPQHQNGIYGLAGGIHHFHAFDEIRSLPVILKDANIRTGIIGKKHVQPDTVFKFDYERTEEQYSMMQVARNITFMKELVHEYLNVNDTRPFLLYVAFNDPHRCTADFEHGEFCEMFGNGQPGKGVIPDWKPIHYKPEDVELPFFIQDTPAARDEIAKQYTTISRMDQGIGLFMKELEQAGFSDNTLVIFTSDNGIPFPGAKTNLYEKGMGEPFLVSSPYHKKRWGQVSDDLVSSLDIIPTVLDWFDLSFPDYKLFNEKVKLSGKSLLPALEKEQPTWDTVFASHDFHEITMNYPMRVMKHKNYRLIHNLNYRMPYPVALDVGLSATMRDILNRTEAHQKTGWYKTLDEYYYRDEWELFDVSKDPHELNNLAQDPHHLNVFQDMKKKLSSWQYETGDPWRCSPEGVYVDAGVYSKDPFCLSLLNVPPK</sequence>